<dbReference type="AlphaFoldDB" id="A0A852X5Q9"/>
<sequence>MSQDDQRASDLHEGEQSSDEQFDDERSGSGAGEYLAINRANWDERAPIHETSPDYDRERFLRDPAAISDVVAFDRPRLGDLTGQRAVHLQCHIGTDTLSLARLGAQVVGLDLSPASLAAARRLAADTGTAIPFVESDVYGAPEALAEHGPFDLVYTGIGAIGWLPSIDRWAQTVAALLCPGGRLFIREGHPVLWSLDDPREDGLVAIEYPYYETVEGIAWDDPGTYAAAAEGSPATITSSRTQEWNHGLGEILTAVMRHGLQVTAFEEHDCVPYRALGDQMEPHPDHPGEYRLTDRPERLPATYTLQATKVGATG</sequence>
<accession>A0A852X5Q9</accession>
<dbReference type="SUPFAM" id="SSF53335">
    <property type="entry name" value="S-adenosyl-L-methionine-dependent methyltransferases"/>
    <property type="match status" value="1"/>
</dbReference>
<keyword evidence="4" id="KW-1185">Reference proteome</keyword>
<organism evidence="3 4">
    <name type="scientific">Janibacter alkaliphilus</name>
    <dbReference type="NCBI Taxonomy" id="1069963"/>
    <lineage>
        <taxon>Bacteria</taxon>
        <taxon>Bacillati</taxon>
        <taxon>Actinomycetota</taxon>
        <taxon>Actinomycetes</taxon>
        <taxon>Micrococcales</taxon>
        <taxon>Intrasporangiaceae</taxon>
        <taxon>Janibacter</taxon>
    </lineage>
</organism>
<keyword evidence="3" id="KW-0489">Methyltransferase</keyword>
<dbReference type="GO" id="GO:0032259">
    <property type="term" value="P:methylation"/>
    <property type="evidence" value="ECO:0007669"/>
    <property type="project" value="UniProtKB-KW"/>
</dbReference>
<feature type="domain" description="Methyltransferase type 12" evidence="2">
    <location>
        <begin position="88"/>
        <end position="184"/>
    </location>
</feature>
<dbReference type="RefSeq" id="WP_343036932.1">
    <property type="nucleotide sequence ID" value="NZ_JACBZX010000001.1"/>
</dbReference>
<evidence type="ECO:0000313" key="3">
    <source>
        <dbReference type="EMBL" id="NYG36103.1"/>
    </source>
</evidence>
<comment type="caution">
    <text evidence="3">The sequence shown here is derived from an EMBL/GenBank/DDBJ whole genome shotgun (WGS) entry which is preliminary data.</text>
</comment>
<evidence type="ECO:0000256" key="1">
    <source>
        <dbReference type="SAM" id="MobiDB-lite"/>
    </source>
</evidence>
<dbReference type="PANTHER" id="PTHR43464">
    <property type="entry name" value="METHYLTRANSFERASE"/>
    <property type="match status" value="1"/>
</dbReference>
<name>A0A852X5Q9_9MICO</name>
<evidence type="ECO:0000259" key="2">
    <source>
        <dbReference type="Pfam" id="PF08242"/>
    </source>
</evidence>
<evidence type="ECO:0000313" key="4">
    <source>
        <dbReference type="Proteomes" id="UP000592181"/>
    </source>
</evidence>
<dbReference type="InterPro" id="IPR013217">
    <property type="entry name" value="Methyltransf_12"/>
</dbReference>
<feature type="compositionally biased region" description="Basic and acidic residues" evidence="1">
    <location>
        <begin position="1"/>
        <end position="15"/>
    </location>
</feature>
<feature type="region of interest" description="Disordered" evidence="1">
    <location>
        <begin position="1"/>
        <end position="34"/>
    </location>
</feature>
<dbReference type="Pfam" id="PF08242">
    <property type="entry name" value="Methyltransf_12"/>
    <property type="match status" value="1"/>
</dbReference>
<dbReference type="GO" id="GO:0008168">
    <property type="term" value="F:methyltransferase activity"/>
    <property type="evidence" value="ECO:0007669"/>
    <property type="project" value="UniProtKB-KW"/>
</dbReference>
<keyword evidence="3" id="KW-0808">Transferase</keyword>
<gene>
    <name evidence="3" type="ORF">BJY28_000572</name>
</gene>
<dbReference type="Proteomes" id="UP000592181">
    <property type="component" value="Unassembled WGS sequence"/>
</dbReference>
<dbReference type="EMBL" id="JACBZX010000001">
    <property type="protein sequence ID" value="NYG36103.1"/>
    <property type="molecule type" value="Genomic_DNA"/>
</dbReference>
<reference evidence="3 4" key="1">
    <citation type="submission" date="2020-07" db="EMBL/GenBank/DDBJ databases">
        <title>Sequencing the genomes of 1000 actinobacteria strains.</title>
        <authorList>
            <person name="Klenk H.-P."/>
        </authorList>
    </citation>
    <scope>NUCLEOTIDE SEQUENCE [LARGE SCALE GENOMIC DNA]</scope>
    <source>
        <strain evidence="3 4">DSM 24723</strain>
    </source>
</reference>
<protein>
    <submittedName>
        <fullName evidence="3">SAM-dependent methyltransferase</fullName>
    </submittedName>
</protein>
<proteinExistence type="predicted"/>
<dbReference type="InterPro" id="IPR029063">
    <property type="entry name" value="SAM-dependent_MTases_sf"/>
</dbReference>
<dbReference type="Gene3D" id="3.40.50.150">
    <property type="entry name" value="Vaccinia Virus protein VP39"/>
    <property type="match status" value="1"/>
</dbReference>
<dbReference type="CDD" id="cd02440">
    <property type="entry name" value="AdoMet_MTases"/>
    <property type="match status" value="1"/>
</dbReference>
<dbReference type="PANTHER" id="PTHR43464:SF82">
    <property type="entry name" value="METHYLTRANSFERASE DOMAIN-CONTAINING PROTEIN"/>
    <property type="match status" value="1"/>
</dbReference>